<dbReference type="InterPro" id="IPR029055">
    <property type="entry name" value="Ntn_hydrolases_N"/>
</dbReference>
<dbReference type="EMBL" id="BARU01029471">
    <property type="protein sequence ID" value="GAH67318.1"/>
    <property type="molecule type" value="Genomic_DNA"/>
</dbReference>
<dbReference type="AlphaFoldDB" id="X1JC15"/>
<comment type="caution">
    <text evidence="4">The sequence shown here is derived from an EMBL/GenBank/DDBJ whole genome shotgun (WGS) entry which is preliminary data.</text>
</comment>
<dbReference type="PANTHER" id="PTHR11907">
    <property type="entry name" value="AMIDOPHOSPHORIBOSYLTRANSFERASE"/>
    <property type="match status" value="1"/>
</dbReference>
<accession>X1JC15</accession>
<dbReference type="InterPro" id="IPR017932">
    <property type="entry name" value="GATase_2_dom"/>
</dbReference>
<dbReference type="SUPFAM" id="SSF56235">
    <property type="entry name" value="N-terminal nucleophile aminohydrolases (Ntn hydrolases)"/>
    <property type="match status" value="1"/>
</dbReference>
<dbReference type="PROSITE" id="PS51278">
    <property type="entry name" value="GATASE_TYPE_2"/>
    <property type="match status" value="1"/>
</dbReference>
<organism evidence="4">
    <name type="scientific">marine sediment metagenome</name>
    <dbReference type="NCBI Taxonomy" id="412755"/>
    <lineage>
        <taxon>unclassified sequences</taxon>
        <taxon>metagenomes</taxon>
        <taxon>ecological metagenomes</taxon>
    </lineage>
</organism>
<reference evidence="4" key="1">
    <citation type="journal article" date="2014" name="Front. Microbiol.">
        <title>High frequency of phylogenetically diverse reductive dehalogenase-homologous genes in deep subseafloor sedimentary metagenomes.</title>
        <authorList>
            <person name="Kawai M."/>
            <person name="Futagami T."/>
            <person name="Toyoda A."/>
            <person name="Takaki Y."/>
            <person name="Nishi S."/>
            <person name="Hori S."/>
            <person name="Arai W."/>
            <person name="Tsubouchi T."/>
            <person name="Morono Y."/>
            <person name="Uchiyama I."/>
            <person name="Ito T."/>
            <person name="Fujiyama A."/>
            <person name="Inagaki F."/>
            <person name="Takami H."/>
        </authorList>
    </citation>
    <scope>NUCLEOTIDE SEQUENCE</scope>
    <source>
        <strain evidence="4">Expedition CK06-06</strain>
    </source>
</reference>
<dbReference type="Gene3D" id="3.60.20.10">
    <property type="entry name" value="Glutamine Phosphoribosylpyrophosphate, subunit 1, domain 1"/>
    <property type="match status" value="1"/>
</dbReference>
<dbReference type="GO" id="GO:0016740">
    <property type="term" value="F:transferase activity"/>
    <property type="evidence" value="ECO:0007669"/>
    <property type="project" value="UniProtKB-KW"/>
</dbReference>
<sequence length="94" mass="10560">MKDNCGVFGIYSNRECIDDIYLGIDFLQHRGQQYCGIATTDDGKINLITHRGRVGERFTEPELQTLTGNIGIGHVSLKDRQPMRLETKLGSFVS</sequence>
<feature type="domain" description="Glutamine amidotransferase type-2" evidence="3">
    <location>
        <begin position="5"/>
        <end position="94"/>
    </location>
</feature>
<gene>
    <name evidence="4" type="ORF">S03H2_46884</name>
</gene>
<evidence type="ECO:0000256" key="1">
    <source>
        <dbReference type="ARBA" id="ARBA00022679"/>
    </source>
</evidence>
<feature type="non-terminal residue" evidence="4">
    <location>
        <position position="94"/>
    </location>
</feature>
<name>X1JC15_9ZZZZ</name>
<proteinExistence type="predicted"/>
<evidence type="ECO:0000313" key="4">
    <source>
        <dbReference type="EMBL" id="GAH67318.1"/>
    </source>
</evidence>
<evidence type="ECO:0000256" key="2">
    <source>
        <dbReference type="ARBA" id="ARBA00022962"/>
    </source>
</evidence>
<keyword evidence="2" id="KW-0315">Glutamine amidotransferase</keyword>
<evidence type="ECO:0000259" key="3">
    <source>
        <dbReference type="PROSITE" id="PS51278"/>
    </source>
</evidence>
<protein>
    <recommendedName>
        <fullName evidence="3">Glutamine amidotransferase type-2 domain-containing protein</fullName>
    </recommendedName>
</protein>
<keyword evidence="1" id="KW-0808">Transferase</keyword>